<evidence type="ECO:0000313" key="1">
    <source>
        <dbReference type="EMBL" id="KAK0521014.1"/>
    </source>
</evidence>
<dbReference type="InterPro" id="IPR019734">
    <property type="entry name" value="TPR_rpt"/>
</dbReference>
<evidence type="ECO:0000313" key="2">
    <source>
        <dbReference type="Proteomes" id="UP001176521"/>
    </source>
</evidence>
<reference evidence="1" key="1">
    <citation type="journal article" date="2023" name="PhytoFront">
        <title>Draft Genome Resources of Seven Strains of Tilletia horrida, Causal Agent of Kernel Smut of Rice.</title>
        <authorList>
            <person name="Khanal S."/>
            <person name="Antony Babu S."/>
            <person name="Zhou X.G."/>
        </authorList>
    </citation>
    <scope>NUCLEOTIDE SEQUENCE</scope>
    <source>
        <strain evidence="1">TX3</strain>
    </source>
</reference>
<dbReference type="Gene3D" id="1.25.40.10">
    <property type="entry name" value="Tetratricopeptide repeat domain"/>
    <property type="match status" value="1"/>
</dbReference>
<dbReference type="Proteomes" id="UP001176521">
    <property type="component" value="Unassembled WGS sequence"/>
</dbReference>
<comment type="caution">
    <text evidence="1">The sequence shown here is derived from an EMBL/GenBank/DDBJ whole genome shotgun (WGS) entry which is preliminary data.</text>
</comment>
<accession>A0AAN6JH67</accession>
<sequence>MSRLGHDRELSALESAVDRGDRRLLHPNGVAKPGACADGMPVKMDEDELDEHNDPTAALTELILEHDDDGWPQGSNEDLLIRSPHPEWTENRIQQLPASEAVRDLFRRVVGLLPFCSTDIADGLEEARHLLETANGASIMQKHIEHSVRRALKFWITAGMYEKANKRRNVPGSALALALDGVGSALGCFSSTLWSFTKRPLVQRAAKANETRSALCFFADHLRKEILSAETVLGIGTIGALKRKIRDADRSMRPRTITMRSVSGSIDGVWDMVYHHGTEPEDFGNTDRVNITLLLTLGELLRKVDQHSDGSTPGTNALNDLEPAKLAFSSQDQLQAWKERAAGRLLNESEIMQSTEGFEEMATCFRKTMHKTASCAALLFQLDDVHSATSMLRVLVATVRELFEHDSSIGHRLKLCNALGALSLIASLIEPSNETIRAAEEAIDLLRAPCRDNPGAHIALMATLQFAHACALQGIAAKGNGSAPKALLLCKGYRAASRAVSLARARATAATVDNQGCAASIFLAYALQTKAEVSDAYRASIAELAKQRELDGVTGTQADQRTTEAIQNDSTIARLLADTTRAPVQESSSDRKEAITTLIASAGQEAWLIEPLLADALVSYANSAQGEEAMARWQEATGILRDLTNSHSPAFCFPLATSHFDLARQLRWHGRLVEAEEEFKQAIHFRSQAGEASVMERDSLTTLEAMYAARAMLCFRLGRYEEAMAHAQTALDIAQRDDHIPNVVREAIVIVPFCKWLLDSGGQVTSLDKVFESSMKFGDVFLGICWAAVIQCSLGEGEKETAAANAEKVVKAMRALMDSPAVCEDVKRHLEPIDFRLPHLLVLLAGIHLTLGRLDDALKEAEEVIGMGEKDGKDQPNQAAAVGTSLCRTDGPTLKTALLIKAHLLSKTGDEAGAAAVKAQADAGPFPHLPSNDVHMSRIDSGAVEQMDAQPQSTAPEQHMDFETGTRSDIDTPLEALSFVFPVDALSDIEAAAPLAARLHAMSPAFAQASLLIQRGIMGLIAVVEAGAQTRSLWDRIEAFARRGLGLYERILALPKERMFSTEPGTKHGLLLRMLLAKIDEFEEKVDRHLQRTFIARLLVKAPVLRDLRDLQQKFNYCVRVAELAFGLANKSRRLAQPCSPFDESLSPRGDLVMHRLSALTLDEIEEHHVDPVRDGLPDLFKFEPLLSVLRNVEWPKDREAQETVLLQYLPVHTDHQGHGSGGRIHRHLLHVLDTKRLGLDDASALRSWRVSASSCATGISLQQYLRNRNVLIEPSSKLILGCLLVSLATCERWQSAADIAEILAITIRYTNSIAPTEQSCIELCSVLGALAVALSQVGMDYQAARAMEEAIDLLHPFHASDLERHQGLLARLRMMQARILIDMATRIPKGPSLHGFAISVACKAGNVADLAVNTFRAAAEADPVDMLRSFHERDPGNTASKFTLAQALYLRAMIMDETHRNVMSHPLYSKHLDEQIEAMNARGDVVDPVTAVRLYFPEYVRDRTNEIGTPEDFWPILKEAIGTFRELAEASSTRYRLFLSNALFLATSLLGDVPDDEGVMKQANDHFQSLALDFPIVNEEQLYELGERWHQHNMTHPLIGKRVLGASEHGDRLRARRWHAIISRHL</sequence>
<gene>
    <name evidence="1" type="ORF">OC842_006914</name>
</gene>
<organism evidence="1 2">
    <name type="scientific">Tilletia horrida</name>
    <dbReference type="NCBI Taxonomy" id="155126"/>
    <lineage>
        <taxon>Eukaryota</taxon>
        <taxon>Fungi</taxon>
        <taxon>Dikarya</taxon>
        <taxon>Basidiomycota</taxon>
        <taxon>Ustilaginomycotina</taxon>
        <taxon>Exobasidiomycetes</taxon>
        <taxon>Tilletiales</taxon>
        <taxon>Tilletiaceae</taxon>
        <taxon>Tilletia</taxon>
    </lineage>
</organism>
<protein>
    <submittedName>
        <fullName evidence="1">Uncharacterized protein</fullName>
    </submittedName>
</protein>
<dbReference type="SMART" id="SM00028">
    <property type="entry name" value="TPR"/>
    <property type="match status" value="3"/>
</dbReference>
<name>A0AAN6JH67_9BASI</name>
<keyword evidence="2" id="KW-1185">Reference proteome</keyword>
<dbReference type="InterPro" id="IPR011990">
    <property type="entry name" value="TPR-like_helical_dom_sf"/>
</dbReference>
<proteinExistence type="predicted"/>
<dbReference type="EMBL" id="JAPDMQ010000719">
    <property type="protein sequence ID" value="KAK0521014.1"/>
    <property type="molecule type" value="Genomic_DNA"/>
</dbReference>
<dbReference type="SUPFAM" id="SSF48452">
    <property type="entry name" value="TPR-like"/>
    <property type="match status" value="1"/>
</dbReference>